<protein>
    <submittedName>
        <fullName evidence="2">Protein similar to glutamate synthase [NADPH] small chain, clustered with sulfite reductase</fullName>
    </submittedName>
</protein>
<sequence length="602" mass="65516">MFSRTGIDLVESGEMILEKGDPEGIVVTSGASWKCPTYVRKLPPCRNECPSSEDIRGYLTKIALAKDLKKDQDEAFDEAWHILTDKNPLPSVHGRICPHPCETGCNRKEKSDGAVAINNMERAIGDHGLARGLKLKMLTDEEKTAKVAIIGSGPSGLSCAYQLRRRGYQVTIFEAFEKAGGMLRYGIPVYRLPDDILDKEIQNILDLGVGLKLKTRIGEDVSMESLREEFDAIYVAIGAHGGAKLNVPGEEKAANVFSAASYLNRVNAGAKVDVGDKVVVVGGGDSAIDAARASLRMGRAMMGEEDQVETESAQAALDSARASKRMAGCESTIVYRRTRDEMPAIASEIDAANNEGINIEYLAAPKRVIVKDGRATGIELVKMKLGNPDKSGRKSPVVIEGSEYVIDATSIIVAIGQKPQISGGLKKLVDEWGWVKVGKNMTSQIEGVFAGGDAQGLGISTRAVGDGRKAARSIDAFIKGVNYPPSPKPRPVKASQLRLDYYPPMPRHEEKSISSEERGGNFEEITKTISKEDAIEEASRCMSCGLCFNCDQCRIFCPREAIERDKKREQGWVMFTDYTKCNGCHICAEVCPCNYIEMGMGL</sequence>
<dbReference type="Gene3D" id="3.30.70.20">
    <property type="match status" value="1"/>
</dbReference>
<evidence type="ECO:0000259" key="1">
    <source>
        <dbReference type="PROSITE" id="PS51379"/>
    </source>
</evidence>
<accession>A0A3B1CJR7</accession>
<dbReference type="Gene3D" id="3.50.50.60">
    <property type="entry name" value="FAD/NAD(P)-binding domain"/>
    <property type="match status" value="2"/>
</dbReference>
<dbReference type="GO" id="GO:0051536">
    <property type="term" value="F:iron-sulfur cluster binding"/>
    <property type="evidence" value="ECO:0007669"/>
    <property type="project" value="InterPro"/>
</dbReference>
<dbReference type="EMBL" id="UOGE01000038">
    <property type="protein sequence ID" value="VAX19085.1"/>
    <property type="molecule type" value="Genomic_DNA"/>
</dbReference>
<reference evidence="2" key="1">
    <citation type="submission" date="2018-06" db="EMBL/GenBank/DDBJ databases">
        <authorList>
            <person name="Zhirakovskaya E."/>
        </authorList>
    </citation>
    <scope>NUCLEOTIDE SEQUENCE</scope>
</reference>
<feature type="domain" description="4Fe-4S ferredoxin-type" evidence="1">
    <location>
        <begin position="572"/>
        <end position="601"/>
    </location>
</feature>
<dbReference type="Gene3D" id="1.10.1060.10">
    <property type="entry name" value="Alpha-helical ferredoxin"/>
    <property type="match status" value="1"/>
</dbReference>
<dbReference type="NCBIfam" id="NF009410">
    <property type="entry name" value="PRK12771.1"/>
    <property type="match status" value="1"/>
</dbReference>
<dbReference type="InterPro" id="IPR017896">
    <property type="entry name" value="4Fe4S_Fe-S-bd"/>
</dbReference>
<dbReference type="PANTHER" id="PTHR42783">
    <property type="entry name" value="GLUTAMATE SYNTHASE [NADPH] SMALL CHAIN"/>
    <property type="match status" value="1"/>
</dbReference>
<dbReference type="SUPFAM" id="SSF46548">
    <property type="entry name" value="alpha-helical ferredoxin"/>
    <property type="match status" value="2"/>
</dbReference>
<dbReference type="Pfam" id="PF07992">
    <property type="entry name" value="Pyr_redox_2"/>
    <property type="match status" value="1"/>
</dbReference>
<feature type="domain" description="4Fe-4S ferredoxin-type" evidence="1">
    <location>
        <begin position="538"/>
        <end position="567"/>
    </location>
</feature>
<dbReference type="InterPro" id="IPR009051">
    <property type="entry name" value="Helical_ferredxn"/>
</dbReference>
<proteinExistence type="predicted"/>
<dbReference type="InterPro" id="IPR017900">
    <property type="entry name" value="4Fe4S_Fe_S_CS"/>
</dbReference>
<evidence type="ECO:0000313" key="2">
    <source>
        <dbReference type="EMBL" id="VAX19085.1"/>
    </source>
</evidence>
<dbReference type="SUPFAM" id="SSF51905">
    <property type="entry name" value="FAD/NAD(P)-binding domain"/>
    <property type="match status" value="1"/>
</dbReference>
<dbReference type="InterPro" id="IPR023753">
    <property type="entry name" value="FAD/NAD-binding_dom"/>
</dbReference>
<dbReference type="InterPro" id="IPR028261">
    <property type="entry name" value="DPD_II"/>
</dbReference>
<dbReference type="Pfam" id="PF14691">
    <property type="entry name" value="Fer4_20"/>
    <property type="match status" value="1"/>
</dbReference>
<dbReference type="AlphaFoldDB" id="A0A3B1CJR7"/>
<dbReference type="InterPro" id="IPR036188">
    <property type="entry name" value="FAD/NAD-bd_sf"/>
</dbReference>
<dbReference type="PANTHER" id="PTHR42783:SF3">
    <property type="entry name" value="GLUTAMATE SYNTHASE [NADPH] SMALL CHAIN-RELATED"/>
    <property type="match status" value="1"/>
</dbReference>
<dbReference type="SUPFAM" id="SSF51971">
    <property type="entry name" value="Nucleotide-binding domain"/>
    <property type="match status" value="1"/>
</dbReference>
<dbReference type="PRINTS" id="PR00419">
    <property type="entry name" value="ADXRDTASE"/>
</dbReference>
<dbReference type="GO" id="GO:0016491">
    <property type="term" value="F:oxidoreductase activity"/>
    <property type="evidence" value="ECO:0007669"/>
    <property type="project" value="InterPro"/>
</dbReference>
<name>A0A3B1CJR7_9ZZZZ</name>
<gene>
    <name evidence="2" type="ORF">MNBD_NITROSPINAE02-1314</name>
</gene>
<dbReference type="PROSITE" id="PS51379">
    <property type="entry name" value="4FE4S_FER_2"/>
    <property type="match status" value="2"/>
</dbReference>
<organism evidence="2">
    <name type="scientific">hydrothermal vent metagenome</name>
    <dbReference type="NCBI Taxonomy" id="652676"/>
    <lineage>
        <taxon>unclassified sequences</taxon>
        <taxon>metagenomes</taxon>
        <taxon>ecological metagenomes</taxon>
    </lineage>
</organism>
<dbReference type="PROSITE" id="PS00198">
    <property type="entry name" value="4FE4S_FER_1"/>
    <property type="match status" value="2"/>
</dbReference>